<feature type="signal peptide" evidence="2">
    <location>
        <begin position="1"/>
        <end position="19"/>
    </location>
</feature>
<dbReference type="EMBL" id="BSDE01000002">
    <property type="protein sequence ID" value="GLH72880.1"/>
    <property type="molecule type" value="Genomic_DNA"/>
</dbReference>
<accession>A0ABQ5QDF9</accession>
<feature type="chain" id="PRO_5047404052" evidence="2">
    <location>
        <begin position="20"/>
        <end position="430"/>
    </location>
</feature>
<reference evidence="4 5" key="1">
    <citation type="journal article" date="2023" name="Antonie Van Leeuwenhoek">
        <title>Mesoterricola silvestris gen. nov., sp. nov., Mesoterricola sediminis sp. nov., Geothrix oryzae sp. nov., Geothrix edaphica sp. nov., Geothrix rubra sp. nov., and Geothrix limicola sp. nov., six novel members of Acidobacteriota isolated from soils.</title>
        <authorList>
            <person name="Itoh H."/>
            <person name="Sugisawa Y."/>
            <person name="Mise K."/>
            <person name="Xu Z."/>
            <person name="Kuniyasu M."/>
            <person name="Ushijima N."/>
            <person name="Kawano K."/>
            <person name="Kobayashi E."/>
            <person name="Shiratori Y."/>
            <person name="Masuda Y."/>
            <person name="Senoo K."/>
        </authorList>
    </citation>
    <scope>NUCLEOTIDE SEQUENCE [LARGE SCALE GENOMIC DNA]</scope>
    <source>
        <strain evidence="4 5">Red804</strain>
    </source>
</reference>
<dbReference type="InterPro" id="IPR002933">
    <property type="entry name" value="Peptidase_M20"/>
</dbReference>
<dbReference type="Gene3D" id="3.30.70.360">
    <property type="match status" value="1"/>
</dbReference>
<dbReference type="PANTHER" id="PTHR11014:SF63">
    <property type="entry name" value="METALLOPEPTIDASE, PUTATIVE (AFU_ORTHOLOGUE AFUA_6G09600)-RELATED"/>
    <property type="match status" value="1"/>
</dbReference>
<evidence type="ECO:0000256" key="1">
    <source>
        <dbReference type="ARBA" id="ARBA00022801"/>
    </source>
</evidence>
<comment type="caution">
    <text evidence="4">The sequence shown here is derived from an EMBL/GenBank/DDBJ whole genome shotgun (WGS) entry which is preliminary data.</text>
</comment>
<dbReference type="InterPro" id="IPR017439">
    <property type="entry name" value="Amidohydrolase"/>
</dbReference>
<dbReference type="Pfam" id="PF07687">
    <property type="entry name" value="M20_dimer"/>
    <property type="match status" value="1"/>
</dbReference>
<gene>
    <name evidence="4" type="ORF">GETHLI_13820</name>
</gene>
<evidence type="ECO:0000256" key="2">
    <source>
        <dbReference type="SAM" id="SignalP"/>
    </source>
</evidence>
<dbReference type="Gene3D" id="3.40.630.10">
    <property type="entry name" value="Zn peptidases"/>
    <property type="match status" value="1"/>
</dbReference>
<dbReference type="RefSeq" id="WP_285573113.1">
    <property type="nucleotide sequence ID" value="NZ_BSDE01000002.1"/>
</dbReference>
<dbReference type="InterPro" id="IPR011650">
    <property type="entry name" value="Peptidase_M20_dimer"/>
</dbReference>
<keyword evidence="5" id="KW-1185">Reference proteome</keyword>
<evidence type="ECO:0000259" key="3">
    <source>
        <dbReference type="Pfam" id="PF07687"/>
    </source>
</evidence>
<evidence type="ECO:0000313" key="5">
    <source>
        <dbReference type="Proteomes" id="UP001165069"/>
    </source>
</evidence>
<evidence type="ECO:0000313" key="4">
    <source>
        <dbReference type="EMBL" id="GLH72880.1"/>
    </source>
</evidence>
<dbReference type="Proteomes" id="UP001165069">
    <property type="component" value="Unassembled WGS sequence"/>
</dbReference>
<dbReference type="InterPro" id="IPR036264">
    <property type="entry name" value="Bact_exopeptidase_dim_dom"/>
</dbReference>
<organism evidence="4 5">
    <name type="scientific">Geothrix limicola</name>
    <dbReference type="NCBI Taxonomy" id="2927978"/>
    <lineage>
        <taxon>Bacteria</taxon>
        <taxon>Pseudomonadati</taxon>
        <taxon>Acidobacteriota</taxon>
        <taxon>Holophagae</taxon>
        <taxon>Holophagales</taxon>
        <taxon>Holophagaceae</taxon>
        <taxon>Geothrix</taxon>
    </lineage>
</organism>
<dbReference type="SUPFAM" id="SSF55031">
    <property type="entry name" value="Bacterial exopeptidase dimerisation domain"/>
    <property type="match status" value="1"/>
</dbReference>
<keyword evidence="2" id="KW-0732">Signal</keyword>
<dbReference type="NCBIfam" id="TIGR01891">
    <property type="entry name" value="amidohydrolases"/>
    <property type="match status" value="1"/>
</dbReference>
<dbReference type="PIRSF" id="PIRSF005962">
    <property type="entry name" value="Pept_M20D_amidohydro"/>
    <property type="match status" value="1"/>
</dbReference>
<name>A0ABQ5QDF9_9BACT</name>
<protein>
    <submittedName>
        <fullName evidence="4">N-acyl-L-amino acid amidohydrolase</fullName>
    </submittedName>
</protein>
<keyword evidence="1" id="KW-0378">Hydrolase</keyword>
<dbReference type="SUPFAM" id="SSF53187">
    <property type="entry name" value="Zn-dependent exopeptidases"/>
    <property type="match status" value="1"/>
</dbReference>
<sequence>MRPWQVCFLCLLAAANLGAQPRSVPIQAIRAELERHFQSLESLYQDLHRHPELSGHEVKTAAKIADQMKQAGFVVTSGLGGTGVVGVLRNGPGPTLLLRTELDALPLQEKTGLPYASQEPGVMHACGHDLHMTCLTGAATLLNKMKDRWRGTLVLVAQPAEETVGGARAMIADGLFTRFPKPDFALALHDTGNLPSGQVAWTEGYAFANVDSVDITIFGKGGHGARPNSTVDPIVIAARTVLALQTLVSREKDPMEPGVITVGSIHAGTKHNIIPDEAKLQLTVRSYAPAVRKQLLDGVVRIAKAEAVAARAPKEPAIAFSEGQDALYNDPTFIRRLAAALGKGLGAENVVTARPEMGAEDFGEIGKAAGIPSAMLRLGAVEPGRYAAAQASGEVLPSPHSPLFAPDRERSIRTGVEALVLASLEVLAVP</sequence>
<proteinExistence type="predicted"/>
<dbReference type="Pfam" id="PF01546">
    <property type="entry name" value="Peptidase_M20"/>
    <property type="match status" value="1"/>
</dbReference>
<feature type="domain" description="Peptidase M20 dimerisation" evidence="3">
    <location>
        <begin position="210"/>
        <end position="308"/>
    </location>
</feature>
<dbReference type="PANTHER" id="PTHR11014">
    <property type="entry name" value="PEPTIDASE M20 FAMILY MEMBER"/>
    <property type="match status" value="1"/>
</dbReference>